<dbReference type="PANTHER" id="PTHR31760">
    <property type="entry name" value="S-ADENOSYL-L-METHIONINE-DEPENDENT METHYLTRANSFERASES SUPERFAMILY PROTEIN"/>
    <property type="match status" value="1"/>
</dbReference>
<keyword evidence="2 6" id="KW-0698">rRNA processing</keyword>
<accession>A0A2K2UAI2</accession>
<sequence>MHDELLQRHLELVLEANKKTNITRISSWDEGMVLHVQDSLLGLEELLKAPDGWYADIGTGAGYPGIPLAIETGRKTLLVDSVGKKTAILDSFIGELGLDQVSTYTGRIEDLAREHPYEFAAITARALAQLSVLMELAAPLLQLGGRLICYKANLKPSELDHALSLQDTVGLELVSDRSFVLDDYQRRIVTFEKVKRESIQLPRKTGLAQKRPL</sequence>
<keyword evidence="1 6" id="KW-0963">Cytoplasm</keyword>
<reference evidence="8" key="1">
    <citation type="submission" date="2018-01" db="EMBL/GenBank/DDBJ databases">
        <title>Rubneribacter badeniensis gen. nov., sp. nov., and Colonibacter rubneri, gen. nov., sp. nov., WGS of new members of the Eggerthellaceae.</title>
        <authorList>
            <person name="Danylec N."/>
            <person name="Stoll D.A."/>
            <person name="Doetsch A."/>
            <person name="Kulling S.E."/>
            <person name="Huch M."/>
        </authorList>
    </citation>
    <scope>NUCLEOTIDE SEQUENCE [LARGE SCALE GENOMIC DNA]</scope>
    <source>
        <strain evidence="8">ResAG-96</strain>
    </source>
</reference>
<dbReference type="Gene3D" id="3.40.50.150">
    <property type="entry name" value="Vaccinia Virus protein VP39"/>
    <property type="match status" value="1"/>
</dbReference>
<organism evidence="7 8">
    <name type="scientific">Enteroscipio rubneri</name>
    <dbReference type="NCBI Taxonomy" id="2070686"/>
    <lineage>
        <taxon>Bacteria</taxon>
        <taxon>Bacillati</taxon>
        <taxon>Actinomycetota</taxon>
        <taxon>Coriobacteriia</taxon>
        <taxon>Eggerthellales</taxon>
        <taxon>Eggerthellaceae</taxon>
        <taxon>Enteroscipio</taxon>
    </lineage>
</organism>
<comment type="subcellular location">
    <subcellularLocation>
        <location evidence="6">Cytoplasm</location>
    </subcellularLocation>
</comment>
<dbReference type="SUPFAM" id="SSF53335">
    <property type="entry name" value="S-adenosyl-L-methionine-dependent methyltransferases"/>
    <property type="match status" value="1"/>
</dbReference>
<keyword evidence="8" id="KW-1185">Reference proteome</keyword>
<evidence type="ECO:0000256" key="2">
    <source>
        <dbReference type="ARBA" id="ARBA00022552"/>
    </source>
</evidence>
<dbReference type="PANTHER" id="PTHR31760:SF0">
    <property type="entry name" value="S-ADENOSYL-L-METHIONINE-DEPENDENT METHYLTRANSFERASES SUPERFAMILY PROTEIN"/>
    <property type="match status" value="1"/>
</dbReference>
<dbReference type="GO" id="GO:0005829">
    <property type="term" value="C:cytosol"/>
    <property type="evidence" value="ECO:0007669"/>
    <property type="project" value="TreeGrafter"/>
</dbReference>
<evidence type="ECO:0000256" key="5">
    <source>
        <dbReference type="ARBA" id="ARBA00022691"/>
    </source>
</evidence>
<dbReference type="OrthoDB" id="9808773at2"/>
<evidence type="ECO:0000313" key="8">
    <source>
        <dbReference type="Proteomes" id="UP000236197"/>
    </source>
</evidence>
<comment type="function">
    <text evidence="6">Specifically methylates the N7 position of a guanine in 16S rRNA.</text>
</comment>
<dbReference type="EMBL" id="PPEK01000011">
    <property type="protein sequence ID" value="PNV67228.1"/>
    <property type="molecule type" value="Genomic_DNA"/>
</dbReference>
<dbReference type="HAMAP" id="MF_00074">
    <property type="entry name" value="16SrRNA_methyltr_G"/>
    <property type="match status" value="1"/>
</dbReference>
<keyword evidence="3 6" id="KW-0489">Methyltransferase</keyword>
<evidence type="ECO:0000256" key="4">
    <source>
        <dbReference type="ARBA" id="ARBA00022679"/>
    </source>
</evidence>
<dbReference type="Proteomes" id="UP000236197">
    <property type="component" value="Unassembled WGS sequence"/>
</dbReference>
<keyword evidence="4 6" id="KW-0808">Transferase</keyword>
<feature type="binding site" evidence="6">
    <location>
        <position position="63"/>
    </location>
    <ligand>
        <name>S-adenosyl-L-methionine</name>
        <dbReference type="ChEBI" id="CHEBI:59789"/>
    </ligand>
</feature>
<dbReference type="NCBIfam" id="TIGR00138">
    <property type="entry name" value="rsmG_gidB"/>
    <property type="match status" value="1"/>
</dbReference>
<evidence type="ECO:0000256" key="1">
    <source>
        <dbReference type="ARBA" id="ARBA00022490"/>
    </source>
</evidence>
<proteinExistence type="inferred from homology"/>
<dbReference type="Pfam" id="PF02527">
    <property type="entry name" value="GidB"/>
    <property type="match status" value="1"/>
</dbReference>
<evidence type="ECO:0000256" key="3">
    <source>
        <dbReference type="ARBA" id="ARBA00022603"/>
    </source>
</evidence>
<dbReference type="InterPro" id="IPR003682">
    <property type="entry name" value="rRNA_ssu_MeTfrase_G"/>
</dbReference>
<dbReference type="EC" id="2.1.1.-" evidence="6"/>
<feature type="binding site" evidence="6">
    <location>
        <position position="125"/>
    </location>
    <ligand>
        <name>S-adenosyl-L-methionine</name>
        <dbReference type="ChEBI" id="CHEBI:59789"/>
    </ligand>
</feature>
<comment type="caution">
    <text evidence="7">The sequence shown here is derived from an EMBL/GenBank/DDBJ whole genome shotgun (WGS) entry which is preliminary data.</text>
</comment>
<evidence type="ECO:0000313" key="7">
    <source>
        <dbReference type="EMBL" id="PNV67228.1"/>
    </source>
</evidence>
<feature type="binding site" evidence="6">
    <location>
        <position position="58"/>
    </location>
    <ligand>
        <name>S-adenosyl-L-methionine</name>
        <dbReference type="ChEBI" id="CHEBI:59789"/>
    </ligand>
</feature>
<protein>
    <recommendedName>
        <fullName evidence="6">Ribosomal RNA small subunit methyltransferase G</fullName>
        <ecNumber evidence="6">2.1.1.-</ecNumber>
    </recommendedName>
    <alternativeName>
        <fullName evidence="6">16S rRNA 7-methylguanosine methyltransferase</fullName>
        <shortName evidence="6">16S rRNA m7G methyltransferase</shortName>
    </alternativeName>
</protein>
<dbReference type="GO" id="GO:0070043">
    <property type="term" value="F:rRNA (guanine-N7-)-methyltransferase activity"/>
    <property type="evidence" value="ECO:0007669"/>
    <property type="project" value="UniProtKB-UniRule"/>
</dbReference>
<feature type="binding site" evidence="6">
    <location>
        <begin position="108"/>
        <end position="109"/>
    </location>
    <ligand>
        <name>S-adenosyl-L-methionine</name>
        <dbReference type="ChEBI" id="CHEBI:59789"/>
    </ligand>
</feature>
<evidence type="ECO:0000256" key="6">
    <source>
        <dbReference type="HAMAP-Rule" id="MF_00074"/>
    </source>
</evidence>
<name>A0A2K2UAI2_9ACTN</name>
<gene>
    <name evidence="6 7" type="primary">rsmG</name>
    <name evidence="7" type="ORF">C2L71_09120</name>
</gene>
<dbReference type="RefSeq" id="WP_103265456.1">
    <property type="nucleotide sequence ID" value="NZ_CABMLE010000011.1"/>
</dbReference>
<dbReference type="AlphaFoldDB" id="A0A2K2UAI2"/>
<keyword evidence="5 6" id="KW-0949">S-adenosyl-L-methionine</keyword>
<dbReference type="InterPro" id="IPR029063">
    <property type="entry name" value="SAM-dependent_MTases_sf"/>
</dbReference>
<comment type="caution">
    <text evidence="6">Lacks conserved residue(s) required for the propagation of feature annotation.</text>
</comment>
<comment type="similarity">
    <text evidence="6">Belongs to the methyltransferase superfamily. RNA methyltransferase RsmG family.</text>
</comment>